<dbReference type="AlphaFoldDB" id="A0A956M2Q9"/>
<keyword evidence="4 7" id="KW-0812">Transmembrane</keyword>
<sequence length="171" mass="18082">MKTRLSGSRSAPARRGGPAERLPLTSMVDMMTILIVFLLQSFSDDGSLLTPAAGVALPVATSGERPWSTISIEVTEGEIRVDGAPVCTLEEVQRSDETTIPGLARALARSNGATAGFDAAGKSGTEDADASRRVLIQCDREREFALLKKVLRTCSEAGYESPGLLVERSGS</sequence>
<evidence type="ECO:0000256" key="2">
    <source>
        <dbReference type="ARBA" id="ARBA00005811"/>
    </source>
</evidence>
<keyword evidence="7" id="KW-0653">Protein transport</keyword>
<evidence type="ECO:0000313" key="9">
    <source>
        <dbReference type="EMBL" id="MCA9728855.1"/>
    </source>
</evidence>
<feature type="region of interest" description="Disordered" evidence="8">
    <location>
        <begin position="1"/>
        <end position="20"/>
    </location>
</feature>
<protein>
    <submittedName>
        <fullName evidence="9">Biopolymer transporter ExbD</fullName>
    </submittedName>
</protein>
<evidence type="ECO:0000256" key="3">
    <source>
        <dbReference type="ARBA" id="ARBA00022475"/>
    </source>
</evidence>
<evidence type="ECO:0000256" key="5">
    <source>
        <dbReference type="ARBA" id="ARBA00022989"/>
    </source>
</evidence>
<comment type="similarity">
    <text evidence="2 7">Belongs to the ExbD/TolR family.</text>
</comment>
<reference evidence="9" key="2">
    <citation type="journal article" date="2021" name="Microbiome">
        <title>Successional dynamics and alternative stable states in a saline activated sludge microbial community over 9 years.</title>
        <authorList>
            <person name="Wang Y."/>
            <person name="Ye J."/>
            <person name="Ju F."/>
            <person name="Liu L."/>
            <person name="Boyd J.A."/>
            <person name="Deng Y."/>
            <person name="Parks D.H."/>
            <person name="Jiang X."/>
            <person name="Yin X."/>
            <person name="Woodcroft B.J."/>
            <person name="Tyson G.W."/>
            <person name="Hugenholtz P."/>
            <person name="Polz M.F."/>
            <person name="Zhang T."/>
        </authorList>
    </citation>
    <scope>NUCLEOTIDE SEQUENCE</scope>
    <source>
        <strain evidence="9">HKST-UBA01</strain>
    </source>
</reference>
<name>A0A956M2Q9_UNCEI</name>
<accession>A0A956M2Q9</accession>
<dbReference type="GO" id="GO:0015031">
    <property type="term" value="P:protein transport"/>
    <property type="evidence" value="ECO:0007669"/>
    <property type="project" value="UniProtKB-KW"/>
</dbReference>
<dbReference type="Pfam" id="PF02472">
    <property type="entry name" value="ExbD"/>
    <property type="match status" value="1"/>
</dbReference>
<organism evidence="9 10">
    <name type="scientific">Eiseniibacteriota bacterium</name>
    <dbReference type="NCBI Taxonomy" id="2212470"/>
    <lineage>
        <taxon>Bacteria</taxon>
        <taxon>Candidatus Eiseniibacteriota</taxon>
    </lineage>
</organism>
<keyword evidence="5" id="KW-1133">Transmembrane helix</keyword>
<dbReference type="EMBL" id="JAGQHR010000495">
    <property type="protein sequence ID" value="MCA9728855.1"/>
    <property type="molecule type" value="Genomic_DNA"/>
</dbReference>
<evidence type="ECO:0000256" key="4">
    <source>
        <dbReference type="ARBA" id="ARBA00022692"/>
    </source>
</evidence>
<proteinExistence type="inferred from homology"/>
<keyword evidence="7" id="KW-0813">Transport</keyword>
<keyword evidence="6" id="KW-0472">Membrane</keyword>
<evidence type="ECO:0000256" key="7">
    <source>
        <dbReference type="RuleBase" id="RU003879"/>
    </source>
</evidence>
<comment type="subcellular location">
    <subcellularLocation>
        <location evidence="1">Cell membrane</location>
        <topology evidence="1">Single-pass membrane protein</topology>
    </subcellularLocation>
    <subcellularLocation>
        <location evidence="7">Cell membrane</location>
        <topology evidence="7">Single-pass type II membrane protein</topology>
    </subcellularLocation>
</comment>
<comment type="caution">
    <text evidence="9">The sequence shown here is derived from an EMBL/GenBank/DDBJ whole genome shotgun (WGS) entry which is preliminary data.</text>
</comment>
<evidence type="ECO:0000313" key="10">
    <source>
        <dbReference type="Proteomes" id="UP000697710"/>
    </source>
</evidence>
<keyword evidence="3" id="KW-1003">Cell membrane</keyword>
<evidence type="ECO:0000256" key="8">
    <source>
        <dbReference type="SAM" id="MobiDB-lite"/>
    </source>
</evidence>
<gene>
    <name evidence="9" type="ORF">KC729_14285</name>
</gene>
<dbReference type="InterPro" id="IPR003400">
    <property type="entry name" value="ExbD"/>
</dbReference>
<dbReference type="Proteomes" id="UP000697710">
    <property type="component" value="Unassembled WGS sequence"/>
</dbReference>
<reference evidence="9" key="1">
    <citation type="submission" date="2020-04" db="EMBL/GenBank/DDBJ databases">
        <authorList>
            <person name="Zhang T."/>
        </authorList>
    </citation>
    <scope>NUCLEOTIDE SEQUENCE</scope>
    <source>
        <strain evidence="9">HKST-UBA01</strain>
    </source>
</reference>
<dbReference type="GO" id="GO:0005886">
    <property type="term" value="C:plasma membrane"/>
    <property type="evidence" value="ECO:0007669"/>
    <property type="project" value="UniProtKB-SubCell"/>
</dbReference>
<evidence type="ECO:0000256" key="6">
    <source>
        <dbReference type="ARBA" id="ARBA00023136"/>
    </source>
</evidence>
<evidence type="ECO:0000256" key="1">
    <source>
        <dbReference type="ARBA" id="ARBA00004162"/>
    </source>
</evidence>
<dbReference type="GO" id="GO:0022857">
    <property type="term" value="F:transmembrane transporter activity"/>
    <property type="evidence" value="ECO:0007669"/>
    <property type="project" value="InterPro"/>
</dbReference>